<feature type="non-terminal residue" evidence="2">
    <location>
        <position position="327"/>
    </location>
</feature>
<protein>
    <recommendedName>
        <fullName evidence="4">Ion transport domain-containing protein</fullName>
    </recommendedName>
</protein>
<dbReference type="GO" id="GO:0005886">
    <property type="term" value="C:plasma membrane"/>
    <property type="evidence" value="ECO:0007669"/>
    <property type="project" value="TreeGrafter"/>
</dbReference>
<feature type="region of interest" description="Disordered" evidence="1">
    <location>
        <begin position="1"/>
        <end position="34"/>
    </location>
</feature>
<evidence type="ECO:0000256" key="1">
    <source>
        <dbReference type="SAM" id="MobiDB-lite"/>
    </source>
</evidence>
<dbReference type="PANTHER" id="PTHR10217">
    <property type="entry name" value="VOLTAGE AND LIGAND GATED POTASSIUM CHANNEL"/>
    <property type="match status" value="1"/>
</dbReference>
<gene>
    <name evidence="2" type="ORF">SPIL2461_LOCUS21451</name>
</gene>
<accession>A0A812XQM6</accession>
<feature type="non-terminal residue" evidence="2">
    <location>
        <position position="1"/>
    </location>
</feature>
<proteinExistence type="predicted"/>
<dbReference type="PANTHER" id="PTHR10217:SF435">
    <property type="entry name" value="POTASSIUM VOLTAGE-GATED CHANNEL PROTEIN EAG"/>
    <property type="match status" value="1"/>
</dbReference>
<feature type="compositionally biased region" description="Low complexity" evidence="1">
    <location>
        <begin position="15"/>
        <end position="27"/>
    </location>
</feature>
<feature type="compositionally biased region" description="Basic and acidic residues" evidence="1">
    <location>
        <begin position="1"/>
        <end position="10"/>
    </location>
</feature>
<keyword evidence="3" id="KW-1185">Reference proteome</keyword>
<name>A0A812XQM6_SYMPI</name>
<organism evidence="2 3">
    <name type="scientific">Symbiodinium pilosum</name>
    <name type="common">Dinoflagellate</name>
    <dbReference type="NCBI Taxonomy" id="2952"/>
    <lineage>
        <taxon>Eukaryota</taxon>
        <taxon>Sar</taxon>
        <taxon>Alveolata</taxon>
        <taxon>Dinophyceae</taxon>
        <taxon>Suessiales</taxon>
        <taxon>Symbiodiniaceae</taxon>
        <taxon>Symbiodinium</taxon>
    </lineage>
</organism>
<dbReference type="SUPFAM" id="SSF81324">
    <property type="entry name" value="Voltage-gated potassium channels"/>
    <property type="match status" value="1"/>
</dbReference>
<dbReference type="InterPro" id="IPR050818">
    <property type="entry name" value="KCNH_animal-type"/>
</dbReference>
<dbReference type="GO" id="GO:0005249">
    <property type="term" value="F:voltage-gated potassium channel activity"/>
    <property type="evidence" value="ECO:0007669"/>
    <property type="project" value="TreeGrafter"/>
</dbReference>
<dbReference type="Proteomes" id="UP000649617">
    <property type="component" value="Unassembled WGS sequence"/>
</dbReference>
<dbReference type="EMBL" id="CAJNIZ010046270">
    <property type="protein sequence ID" value="CAE7744126.1"/>
    <property type="molecule type" value="Genomic_DNA"/>
</dbReference>
<reference evidence="2" key="1">
    <citation type="submission" date="2021-02" db="EMBL/GenBank/DDBJ databases">
        <authorList>
            <person name="Dougan E. K."/>
            <person name="Rhodes N."/>
            <person name="Thang M."/>
            <person name="Chan C."/>
        </authorList>
    </citation>
    <scope>NUCLEOTIDE SEQUENCE</scope>
</reference>
<evidence type="ECO:0008006" key="4">
    <source>
        <dbReference type="Google" id="ProtNLM"/>
    </source>
</evidence>
<dbReference type="GO" id="GO:0042391">
    <property type="term" value="P:regulation of membrane potential"/>
    <property type="evidence" value="ECO:0007669"/>
    <property type="project" value="TreeGrafter"/>
</dbReference>
<dbReference type="AlphaFoldDB" id="A0A812XQM6"/>
<dbReference type="Gene3D" id="1.10.287.70">
    <property type="match status" value="1"/>
</dbReference>
<comment type="caution">
    <text evidence="2">The sequence shown here is derived from an EMBL/GenBank/DDBJ whole genome shotgun (WGS) entry which is preliminary data.</text>
</comment>
<evidence type="ECO:0000313" key="3">
    <source>
        <dbReference type="Proteomes" id="UP000649617"/>
    </source>
</evidence>
<evidence type="ECO:0000313" key="2">
    <source>
        <dbReference type="EMBL" id="CAE7744126.1"/>
    </source>
</evidence>
<sequence>ARPADLEAREPAPPQEAEAVQEPQQVRFPPARQRRHSDAAASVASFFTTPFFRENSRMSLEGPGCEPLTDDFDYEFELLACWNRTAKHSAKVTKFHRLVTRSSLTKHLSDFPENLEDGGAVFIIKPFSVKKIAWDLVICCIVLHDGIVLPLQLLGIQVSTSDSLAWPLTLVWTTDLIVSSVIAYERTDGTWETRLPYTFRRYLSGSFFPDFVLAALAWVERFVESGTFKFLRICRLFRLYRIEAIIQLISNNIRSERAVLCIGISGKILWLAVFLHFIACLWLSLGRQEGGWVSYHRPGTTDIQQYSIAFHWTLAQFHGSMELYPVT</sequence>
<dbReference type="OrthoDB" id="425780at2759"/>